<dbReference type="Proteomes" id="UP000517187">
    <property type="component" value="Unassembled WGS sequence"/>
</dbReference>
<evidence type="ECO:0000313" key="3">
    <source>
        <dbReference type="EMBL" id="NYJ13134.1"/>
    </source>
</evidence>
<dbReference type="EMBL" id="JACIIJ010000001">
    <property type="protein sequence ID" value="MBB6219682.1"/>
    <property type="molecule type" value="Genomic_DNA"/>
</dbReference>
<dbReference type="InterPro" id="IPR036388">
    <property type="entry name" value="WH-like_DNA-bd_sf"/>
</dbReference>
<dbReference type="GO" id="GO:0003677">
    <property type="term" value="F:DNA binding"/>
    <property type="evidence" value="ECO:0007669"/>
    <property type="project" value="UniProtKB-KW"/>
</dbReference>
<dbReference type="Gene3D" id="1.10.10.10">
    <property type="entry name" value="Winged helix-like DNA-binding domain superfamily/Winged helix DNA-binding domain"/>
    <property type="match status" value="1"/>
</dbReference>
<dbReference type="Proteomes" id="UP000535276">
    <property type="component" value="Unassembled WGS sequence"/>
</dbReference>
<comment type="caution">
    <text evidence="2">The sequence shown here is derived from an EMBL/GenBank/DDBJ whole genome shotgun (WGS) entry which is preliminary data.</text>
</comment>
<keyword evidence="2" id="KW-0238">DNA-binding</keyword>
<evidence type="ECO:0000313" key="5">
    <source>
        <dbReference type="Proteomes" id="UP000535276"/>
    </source>
</evidence>
<dbReference type="Pfam" id="PF12802">
    <property type="entry name" value="MarR_2"/>
    <property type="match status" value="1"/>
</dbReference>
<dbReference type="PRINTS" id="PR00598">
    <property type="entry name" value="HTHMARR"/>
</dbReference>
<protein>
    <submittedName>
        <fullName evidence="2">DNA-binding MarR family transcriptional regulator</fullName>
    </submittedName>
</protein>
<dbReference type="PANTHER" id="PTHR33164:SF89">
    <property type="entry name" value="MARR FAMILY REGULATORY PROTEIN"/>
    <property type="match status" value="1"/>
</dbReference>
<organism evidence="2 4">
    <name type="scientific">Rhizobium leguminosarum</name>
    <dbReference type="NCBI Taxonomy" id="384"/>
    <lineage>
        <taxon>Bacteria</taxon>
        <taxon>Pseudomonadati</taxon>
        <taxon>Pseudomonadota</taxon>
        <taxon>Alphaproteobacteria</taxon>
        <taxon>Hyphomicrobiales</taxon>
        <taxon>Rhizobiaceae</taxon>
        <taxon>Rhizobium/Agrobacterium group</taxon>
        <taxon>Rhizobium</taxon>
    </lineage>
</organism>
<reference evidence="2 4" key="1">
    <citation type="submission" date="2020-08" db="EMBL/GenBank/DDBJ databases">
        <title>Genomic Encyclopedia of Type Strains, Phase IV (KMG-V): Genome sequencing to study the core and pangenomes of soil and plant-associated prokaryotes.</title>
        <authorList>
            <person name="Whitman W."/>
        </authorList>
    </citation>
    <scope>NUCLEOTIDE SEQUENCE [LARGE SCALE GENOMIC DNA]</scope>
    <source>
        <strain evidence="2 4">SEMIA 4011</strain>
        <strain evidence="3 5">SEMIA 4052</strain>
    </source>
</reference>
<feature type="domain" description="HTH marR-type" evidence="1">
    <location>
        <begin position="28"/>
        <end position="160"/>
    </location>
</feature>
<accession>A0A7W9ZQ92</accession>
<dbReference type="GO" id="GO:0006950">
    <property type="term" value="P:response to stress"/>
    <property type="evidence" value="ECO:0007669"/>
    <property type="project" value="TreeGrafter"/>
</dbReference>
<dbReference type="InterPro" id="IPR000835">
    <property type="entry name" value="HTH_MarR-typ"/>
</dbReference>
<evidence type="ECO:0000313" key="4">
    <source>
        <dbReference type="Proteomes" id="UP000517187"/>
    </source>
</evidence>
<evidence type="ECO:0000313" key="2">
    <source>
        <dbReference type="EMBL" id="MBB6219682.1"/>
    </source>
</evidence>
<proteinExistence type="predicted"/>
<dbReference type="PROSITE" id="PS50995">
    <property type="entry name" value="HTH_MARR_2"/>
    <property type="match status" value="1"/>
</dbReference>
<dbReference type="PANTHER" id="PTHR33164">
    <property type="entry name" value="TRANSCRIPTIONAL REGULATOR, MARR FAMILY"/>
    <property type="match status" value="1"/>
</dbReference>
<dbReference type="AlphaFoldDB" id="A0A7W9ZQ92"/>
<dbReference type="InterPro" id="IPR036390">
    <property type="entry name" value="WH_DNA-bd_sf"/>
</dbReference>
<dbReference type="SUPFAM" id="SSF46785">
    <property type="entry name" value="Winged helix' DNA-binding domain"/>
    <property type="match status" value="1"/>
</dbReference>
<dbReference type="SMART" id="SM00347">
    <property type="entry name" value="HTH_MARR"/>
    <property type="match status" value="1"/>
</dbReference>
<sequence>MMATKLPQDEIEAEEASVMPPLDVGRLGDLLGFHLRMAHVAIYRDFAETMEELGLTQKQLAVMELVAGNPGASQIDLANTLGTDRATMMALVNRLAARDFIERHPSAADRRRQELHLTKAGQAMLTRARKLIDTHERRFIDLFSSDEMEALLAALKRIYKGH</sequence>
<evidence type="ECO:0000259" key="1">
    <source>
        <dbReference type="PROSITE" id="PS50995"/>
    </source>
</evidence>
<dbReference type="InterPro" id="IPR039422">
    <property type="entry name" value="MarR/SlyA-like"/>
</dbReference>
<dbReference type="EMBL" id="JACBZV010000007">
    <property type="protein sequence ID" value="NYJ13134.1"/>
    <property type="molecule type" value="Genomic_DNA"/>
</dbReference>
<gene>
    <name evidence="2" type="ORF">GGE66_000626</name>
    <name evidence="3" type="ORF">GGI64_004215</name>
</gene>
<dbReference type="GO" id="GO:0003700">
    <property type="term" value="F:DNA-binding transcription factor activity"/>
    <property type="evidence" value="ECO:0007669"/>
    <property type="project" value="InterPro"/>
</dbReference>
<name>A0A7W9ZQ92_RHILE</name>